<dbReference type="PANTHER" id="PTHR11537">
    <property type="entry name" value="VOLTAGE-GATED POTASSIUM CHANNEL"/>
    <property type="match status" value="1"/>
</dbReference>
<evidence type="ECO:0000313" key="10">
    <source>
        <dbReference type="EMBL" id="MFC7319946.1"/>
    </source>
</evidence>
<feature type="transmembrane region" description="Helical" evidence="8">
    <location>
        <begin position="12"/>
        <end position="30"/>
    </location>
</feature>
<protein>
    <submittedName>
        <fullName evidence="10">Potassium channel family protein</fullName>
    </submittedName>
</protein>
<name>A0ABW2JZQ2_9BACI</name>
<dbReference type="Gene3D" id="1.20.5.110">
    <property type="match status" value="1"/>
</dbReference>
<feature type="transmembrane region" description="Helical" evidence="8">
    <location>
        <begin position="36"/>
        <end position="56"/>
    </location>
</feature>
<evidence type="ECO:0000256" key="7">
    <source>
        <dbReference type="ARBA" id="ARBA00023303"/>
    </source>
</evidence>
<proteinExistence type="predicted"/>
<comment type="caution">
    <text evidence="10">The sequence shown here is derived from an EMBL/GenBank/DDBJ whole genome shotgun (WGS) entry which is preliminary data.</text>
</comment>
<evidence type="ECO:0000256" key="4">
    <source>
        <dbReference type="ARBA" id="ARBA00022989"/>
    </source>
</evidence>
<dbReference type="SUPFAM" id="SSF81324">
    <property type="entry name" value="Voltage-gated potassium channels"/>
    <property type="match status" value="1"/>
</dbReference>
<evidence type="ECO:0000313" key="11">
    <source>
        <dbReference type="Proteomes" id="UP001596494"/>
    </source>
</evidence>
<organism evidence="10 11">
    <name type="scientific">Halobacillus campisalis</name>
    <dbReference type="NCBI Taxonomy" id="435909"/>
    <lineage>
        <taxon>Bacteria</taxon>
        <taxon>Bacillati</taxon>
        <taxon>Bacillota</taxon>
        <taxon>Bacilli</taxon>
        <taxon>Bacillales</taxon>
        <taxon>Bacillaceae</taxon>
        <taxon>Halobacillus</taxon>
    </lineage>
</organism>
<dbReference type="Pfam" id="PF07885">
    <property type="entry name" value="Ion_trans_2"/>
    <property type="match status" value="1"/>
</dbReference>
<evidence type="ECO:0000256" key="5">
    <source>
        <dbReference type="ARBA" id="ARBA00023065"/>
    </source>
</evidence>
<sequence>MPNFSKRPKLAVFYETFLILLALASVLFIWTDHPVLQFIDRFIWIIFLLDVLIRIAKADHKLHYIKHNPFDFIAAIPLDSTFQLARIARLIKIIKFLPFSKRYLRSAFSILHTNGLDRVLTVSFLLIFGSAIVVKMVEPRIDTFSDGVWWSIVTTTTVGYGDISPETSLGRLIAVILMLVGIGLIGMLTGSITTFFVKENKSSHPAVTFIKGQLNRYEDLSWQELQQISVLIEEMKEEKKEK</sequence>
<keyword evidence="6 8" id="KW-0472">Membrane</keyword>
<evidence type="ECO:0000256" key="8">
    <source>
        <dbReference type="SAM" id="Phobius"/>
    </source>
</evidence>
<accession>A0ABW2JZQ2</accession>
<dbReference type="RefSeq" id="WP_289215690.1">
    <property type="nucleotide sequence ID" value="NZ_JAPVRC010000003.1"/>
</dbReference>
<feature type="transmembrane region" description="Helical" evidence="8">
    <location>
        <begin position="172"/>
        <end position="197"/>
    </location>
</feature>
<keyword evidence="5" id="KW-0406">Ion transport</keyword>
<dbReference type="GO" id="GO:0034220">
    <property type="term" value="P:monoatomic ion transmembrane transport"/>
    <property type="evidence" value="ECO:0007669"/>
    <property type="project" value="UniProtKB-KW"/>
</dbReference>
<keyword evidence="11" id="KW-1185">Reference proteome</keyword>
<evidence type="ECO:0000256" key="6">
    <source>
        <dbReference type="ARBA" id="ARBA00023136"/>
    </source>
</evidence>
<gene>
    <name evidence="10" type="ORF">ACFQMN_03480</name>
</gene>
<dbReference type="Gene3D" id="1.20.120.350">
    <property type="entry name" value="Voltage-gated potassium channels. Chain C"/>
    <property type="match status" value="1"/>
</dbReference>
<dbReference type="Gene3D" id="1.10.287.70">
    <property type="match status" value="1"/>
</dbReference>
<dbReference type="Proteomes" id="UP001596494">
    <property type="component" value="Unassembled WGS sequence"/>
</dbReference>
<keyword evidence="7 10" id="KW-0407">Ion channel</keyword>
<feature type="transmembrane region" description="Helical" evidence="8">
    <location>
        <begin position="119"/>
        <end position="137"/>
    </location>
</feature>
<evidence type="ECO:0000256" key="2">
    <source>
        <dbReference type="ARBA" id="ARBA00022448"/>
    </source>
</evidence>
<dbReference type="PANTHER" id="PTHR11537:SF254">
    <property type="entry name" value="POTASSIUM VOLTAGE-GATED CHANNEL PROTEIN SHAB"/>
    <property type="match status" value="1"/>
</dbReference>
<dbReference type="InterPro" id="IPR028325">
    <property type="entry name" value="VG_K_chnl"/>
</dbReference>
<dbReference type="InterPro" id="IPR013099">
    <property type="entry name" value="K_chnl_dom"/>
</dbReference>
<feature type="domain" description="Potassium channel" evidence="9">
    <location>
        <begin position="122"/>
        <end position="197"/>
    </location>
</feature>
<keyword evidence="2" id="KW-0813">Transport</keyword>
<keyword evidence="4 8" id="KW-1133">Transmembrane helix</keyword>
<dbReference type="EMBL" id="JBHTBY010000001">
    <property type="protein sequence ID" value="MFC7319946.1"/>
    <property type="molecule type" value="Genomic_DNA"/>
</dbReference>
<comment type="subcellular location">
    <subcellularLocation>
        <location evidence="1">Membrane</location>
        <topology evidence="1">Multi-pass membrane protein</topology>
    </subcellularLocation>
</comment>
<evidence type="ECO:0000256" key="1">
    <source>
        <dbReference type="ARBA" id="ARBA00004141"/>
    </source>
</evidence>
<evidence type="ECO:0000259" key="9">
    <source>
        <dbReference type="Pfam" id="PF07885"/>
    </source>
</evidence>
<dbReference type="InterPro" id="IPR027359">
    <property type="entry name" value="Volt_channel_dom_sf"/>
</dbReference>
<reference evidence="11" key="1">
    <citation type="journal article" date="2019" name="Int. J. Syst. Evol. Microbiol.">
        <title>The Global Catalogue of Microorganisms (GCM) 10K type strain sequencing project: providing services to taxonomists for standard genome sequencing and annotation.</title>
        <authorList>
            <consortium name="The Broad Institute Genomics Platform"/>
            <consortium name="The Broad Institute Genome Sequencing Center for Infectious Disease"/>
            <person name="Wu L."/>
            <person name="Ma J."/>
        </authorList>
    </citation>
    <scope>NUCLEOTIDE SEQUENCE [LARGE SCALE GENOMIC DNA]</scope>
    <source>
        <strain evidence="11">CCUG 73951</strain>
    </source>
</reference>
<evidence type="ECO:0000256" key="3">
    <source>
        <dbReference type="ARBA" id="ARBA00022692"/>
    </source>
</evidence>
<keyword evidence="3 8" id="KW-0812">Transmembrane</keyword>